<proteinExistence type="predicted"/>
<dbReference type="AlphaFoldDB" id="A0A2R4X3W2"/>
<feature type="domain" description="DUF8165" evidence="1">
    <location>
        <begin position="1"/>
        <end position="115"/>
    </location>
</feature>
<dbReference type="KEGG" id="harc:HARCEL1_12105"/>
<evidence type="ECO:0000313" key="2">
    <source>
        <dbReference type="EMBL" id="AWB28393.1"/>
    </source>
</evidence>
<dbReference type="Pfam" id="PF26489">
    <property type="entry name" value="DUF8165"/>
    <property type="match status" value="1"/>
</dbReference>
<organism evidence="2 3">
    <name type="scientific">Halococcoides cellulosivorans</name>
    <dbReference type="NCBI Taxonomy" id="1679096"/>
    <lineage>
        <taxon>Archaea</taxon>
        <taxon>Methanobacteriati</taxon>
        <taxon>Methanobacteriota</taxon>
        <taxon>Stenosarchaea group</taxon>
        <taxon>Halobacteria</taxon>
        <taxon>Halobacteriales</taxon>
        <taxon>Haloarculaceae</taxon>
        <taxon>Halococcoides</taxon>
    </lineage>
</organism>
<reference evidence="2 3" key="1">
    <citation type="submission" date="2018-04" db="EMBL/GenBank/DDBJ databases">
        <title>Halococcoides cellulosivorans gen. nov., sp. nov., an extremely halophilic cellulose-utilizing haloarchaeon from hypersaline lakes.</title>
        <authorList>
            <person name="Sorokin D.Y."/>
            <person name="Toshchakov S.V."/>
            <person name="Samarov N.I."/>
            <person name="Korzhenkov A."/>
            <person name="Kublanov I.V."/>
        </authorList>
    </citation>
    <scope>NUCLEOTIDE SEQUENCE [LARGE SCALE GENOMIC DNA]</scope>
    <source>
        <strain evidence="2 3">HArcel1</strain>
    </source>
</reference>
<keyword evidence="3" id="KW-1185">Reference proteome</keyword>
<evidence type="ECO:0000259" key="1">
    <source>
        <dbReference type="Pfam" id="PF26489"/>
    </source>
</evidence>
<sequence>MSVGHFTDGGGYVDHGDASVLFPVEEINAILHTHRDAELALERTPAESVLVVRPTGLASSYALTQRPITVIEVSSLDDEVRELLGERVDGELSDFELIQVGKAVAPTKNRSLGEF</sequence>
<name>A0A2R4X3W2_9EURY</name>
<gene>
    <name evidence="2" type="ORF">HARCEL1_12105</name>
</gene>
<protein>
    <recommendedName>
        <fullName evidence="1">DUF8165 domain-containing protein</fullName>
    </recommendedName>
</protein>
<accession>A0A2R4X3W2</accession>
<evidence type="ECO:0000313" key="3">
    <source>
        <dbReference type="Proteomes" id="UP000244727"/>
    </source>
</evidence>
<dbReference type="InterPro" id="IPR058472">
    <property type="entry name" value="DUF8165"/>
</dbReference>
<dbReference type="Proteomes" id="UP000244727">
    <property type="component" value="Chromosome"/>
</dbReference>
<dbReference type="EMBL" id="CP028858">
    <property type="protein sequence ID" value="AWB28393.1"/>
    <property type="molecule type" value="Genomic_DNA"/>
</dbReference>